<evidence type="ECO:0000313" key="1">
    <source>
        <dbReference type="EMBL" id="MCI26611.1"/>
    </source>
</evidence>
<keyword evidence="2" id="KW-1185">Reference proteome</keyword>
<accession>A0A392QQF3</accession>
<protein>
    <submittedName>
        <fullName evidence="1">Uncharacterized protein</fullName>
    </submittedName>
</protein>
<name>A0A392QQF3_9FABA</name>
<comment type="caution">
    <text evidence="1">The sequence shown here is derived from an EMBL/GenBank/DDBJ whole genome shotgun (WGS) entry which is preliminary data.</text>
</comment>
<evidence type="ECO:0000313" key="2">
    <source>
        <dbReference type="Proteomes" id="UP000265520"/>
    </source>
</evidence>
<dbReference type="Proteomes" id="UP000265520">
    <property type="component" value="Unassembled WGS sequence"/>
</dbReference>
<feature type="non-terminal residue" evidence="1">
    <location>
        <position position="57"/>
    </location>
</feature>
<organism evidence="1 2">
    <name type="scientific">Trifolium medium</name>
    <dbReference type="NCBI Taxonomy" id="97028"/>
    <lineage>
        <taxon>Eukaryota</taxon>
        <taxon>Viridiplantae</taxon>
        <taxon>Streptophyta</taxon>
        <taxon>Embryophyta</taxon>
        <taxon>Tracheophyta</taxon>
        <taxon>Spermatophyta</taxon>
        <taxon>Magnoliopsida</taxon>
        <taxon>eudicotyledons</taxon>
        <taxon>Gunneridae</taxon>
        <taxon>Pentapetalae</taxon>
        <taxon>rosids</taxon>
        <taxon>fabids</taxon>
        <taxon>Fabales</taxon>
        <taxon>Fabaceae</taxon>
        <taxon>Papilionoideae</taxon>
        <taxon>50 kb inversion clade</taxon>
        <taxon>NPAAA clade</taxon>
        <taxon>Hologalegina</taxon>
        <taxon>IRL clade</taxon>
        <taxon>Trifolieae</taxon>
        <taxon>Trifolium</taxon>
    </lineage>
</organism>
<sequence length="57" mass="5967">MASLYEISAHYRRDVCVLCAAGAVSSVVLRSSLGTFTRREVFGGVVVGSLIASGPLH</sequence>
<dbReference type="EMBL" id="LXQA010154346">
    <property type="protein sequence ID" value="MCI26611.1"/>
    <property type="molecule type" value="Genomic_DNA"/>
</dbReference>
<reference evidence="1 2" key="1">
    <citation type="journal article" date="2018" name="Front. Plant Sci.">
        <title>Red Clover (Trifolium pratense) and Zigzag Clover (T. medium) - A Picture of Genomic Similarities and Differences.</title>
        <authorList>
            <person name="Dluhosova J."/>
            <person name="Istvanek J."/>
            <person name="Nedelnik J."/>
            <person name="Repkova J."/>
        </authorList>
    </citation>
    <scope>NUCLEOTIDE SEQUENCE [LARGE SCALE GENOMIC DNA]</scope>
    <source>
        <strain evidence="2">cv. 10/8</strain>
        <tissue evidence="1">Leaf</tissue>
    </source>
</reference>
<proteinExistence type="predicted"/>
<dbReference type="AlphaFoldDB" id="A0A392QQF3"/>